<dbReference type="EMBL" id="JXJN01023028">
    <property type="status" value="NOT_ANNOTATED_CDS"/>
    <property type="molecule type" value="Genomic_DNA"/>
</dbReference>
<dbReference type="EnsemblMetazoa" id="GPPI044922-RA">
    <property type="protein sequence ID" value="GPPI044922-PA"/>
    <property type="gene ID" value="GPPI044922"/>
</dbReference>
<protein>
    <submittedName>
        <fullName evidence="1">Uncharacterized protein</fullName>
    </submittedName>
</protein>
<keyword evidence="2" id="KW-1185">Reference proteome</keyword>
<evidence type="ECO:0000313" key="1">
    <source>
        <dbReference type="EnsemblMetazoa" id="GPPI044922-PA"/>
    </source>
</evidence>
<reference evidence="1" key="2">
    <citation type="submission" date="2020-05" db="UniProtKB">
        <authorList>
            <consortium name="EnsemblMetazoa"/>
        </authorList>
    </citation>
    <scope>IDENTIFICATION</scope>
    <source>
        <strain evidence="1">IAEA</strain>
    </source>
</reference>
<dbReference type="VEuPathDB" id="VectorBase:GPPI044922"/>
<dbReference type="Proteomes" id="UP000092460">
    <property type="component" value="Unassembled WGS sequence"/>
</dbReference>
<dbReference type="AlphaFoldDB" id="A0A1B0BZ97"/>
<sequence>MDALVPMKTSESVGKLAPVIEIENEQHGGIKHKRNHTKPIVFQANGNIEKILGKYHNNNNNEISKHCYENNQELESSSVNGQIWPQVIKLKFITTKFLPSAITRRVAH</sequence>
<accession>A0A1B0BZ97</accession>
<name>A0A1B0BZ97_9MUSC</name>
<organism evidence="1 2">
    <name type="scientific">Glossina palpalis gambiensis</name>
    <dbReference type="NCBI Taxonomy" id="67801"/>
    <lineage>
        <taxon>Eukaryota</taxon>
        <taxon>Metazoa</taxon>
        <taxon>Ecdysozoa</taxon>
        <taxon>Arthropoda</taxon>
        <taxon>Hexapoda</taxon>
        <taxon>Insecta</taxon>
        <taxon>Pterygota</taxon>
        <taxon>Neoptera</taxon>
        <taxon>Endopterygota</taxon>
        <taxon>Diptera</taxon>
        <taxon>Brachycera</taxon>
        <taxon>Muscomorpha</taxon>
        <taxon>Hippoboscoidea</taxon>
        <taxon>Glossinidae</taxon>
        <taxon>Glossina</taxon>
    </lineage>
</organism>
<evidence type="ECO:0000313" key="2">
    <source>
        <dbReference type="Proteomes" id="UP000092460"/>
    </source>
</evidence>
<reference evidence="2" key="1">
    <citation type="submission" date="2015-01" db="EMBL/GenBank/DDBJ databases">
        <authorList>
            <person name="Aksoy S."/>
            <person name="Warren W."/>
            <person name="Wilson R.K."/>
        </authorList>
    </citation>
    <scope>NUCLEOTIDE SEQUENCE [LARGE SCALE GENOMIC DNA]</scope>
    <source>
        <strain evidence="2">IAEA</strain>
    </source>
</reference>
<proteinExistence type="predicted"/>